<evidence type="ECO:0000256" key="3">
    <source>
        <dbReference type="SAM" id="MobiDB-lite"/>
    </source>
</evidence>
<accession>A0A5V8W3C6</accession>
<dbReference type="InterPro" id="IPR005068">
    <property type="entry name" value="Phage_lambda_Stf-r2"/>
</dbReference>
<dbReference type="InterPro" id="IPR037053">
    <property type="entry name" value="Phage_tail_collar_dom_sf"/>
</dbReference>
<dbReference type="Pfam" id="PF07484">
    <property type="entry name" value="Collar"/>
    <property type="match status" value="1"/>
</dbReference>
<evidence type="ECO:0000256" key="1">
    <source>
        <dbReference type="ARBA" id="ARBA00004328"/>
    </source>
</evidence>
<evidence type="ECO:0000259" key="5">
    <source>
        <dbReference type="Pfam" id="PF12571"/>
    </source>
</evidence>
<sequence length="586" mass="62179">MPVFPKFKTIITDYGKQRLIAAMSPGGTKLTLTQMAVGDGGGNPTNPDTTSTTLVNEVWRAAVNSVTVDKKHPNIIIVELLIPAEVGGFWVREAGIYDEFNKLVAICSLPASEKPLLEQGSGRAQTVRMTLIVSDTSIVNITIDSTTIMATNEYVDNSLEEHEKSRNHPDATLTDKGFTKLYSGVASIDETMAATPKAVKIAMDNASARLAKERNLADLTNIPLARQSLQLGNSATLNVGTTQGTVAAGDDSRITGAMQKDQNLADVPDKALARQSLQLGNSATRNVGTTPDTVAAGDDSRILATKKAIDDTQTGLAEQPVMWISSADDLSNLPSGARRFASNKAPATILPVSDYVFLEVIAKRDCANGCVVQITDSAGNTWTGIRYDATNGSGFTWHPLMSCPPGVPLPWPSDAIPAGYALMQGQTFDKNVYPLLAIAYPSGVIPDMRGWTIKGKPASGRAVLSQEMDGNKSHSHGARALDTDLGTKGTSSFDYGNKTSDTTGGHNHSAGGIYGGDSIGGKSRVQHDGNNQLTSWNGDHAHTTWIGPHDHTVYIGPHGHAVTVDADGNAETTVKNIAFNYIVRLA</sequence>
<dbReference type="InterPro" id="IPR011083">
    <property type="entry name" value="Phage_tail_collar_dom"/>
</dbReference>
<dbReference type="EMBL" id="AAHFHJ010000026">
    <property type="protein sequence ID" value="EBV4570931.1"/>
    <property type="molecule type" value="Genomic_DNA"/>
</dbReference>
<feature type="region of interest" description="Disordered" evidence="3">
    <location>
        <begin position="497"/>
        <end position="535"/>
    </location>
</feature>
<dbReference type="Pfam" id="PF12571">
    <property type="entry name" value="Phage_tail_fib"/>
    <property type="match status" value="1"/>
</dbReference>
<dbReference type="PANTHER" id="PTHR35191">
    <property type="entry name" value="PROPHAGE SIDE TAIL FIBER PROTEIN HOMOLOG STFQ-RELATED"/>
    <property type="match status" value="1"/>
</dbReference>
<dbReference type="InterPro" id="IPR022225">
    <property type="entry name" value="Phage_tail_fibre_N"/>
</dbReference>
<dbReference type="Pfam" id="PF03406">
    <property type="entry name" value="Phage_fiber_2"/>
    <property type="match status" value="1"/>
</dbReference>
<evidence type="ECO:0000256" key="2">
    <source>
        <dbReference type="ARBA" id="ARBA00022581"/>
    </source>
</evidence>
<feature type="compositionally biased region" description="Polar residues" evidence="3">
    <location>
        <begin position="497"/>
        <end position="506"/>
    </location>
</feature>
<dbReference type="GO" id="GO:0019062">
    <property type="term" value="P:virion attachment to host cell"/>
    <property type="evidence" value="ECO:0007669"/>
    <property type="project" value="InterPro"/>
</dbReference>
<dbReference type="SUPFAM" id="SSF88874">
    <property type="entry name" value="Receptor-binding domain of short tail fibre protein gp12"/>
    <property type="match status" value="1"/>
</dbReference>
<dbReference type="AlphaFoldDB" id="A0A5V8W3C6"/>
<evidence type="ECO:0000259" key="4">
    <source>
        <dbReference type="Pfam" id="PF07484"/>
    </source>
</evidence>
<dbReference type="GO" id="GO:0046718">
    <property type="term" value="P:symbiont entry into host cell"/>
    <property type="evidence" value="ECO:0007669"/>
    <property type="project" value="InterPro"/>
</dbReference>
<dbReference type="PANTHER" id="PTHR35191:SF1">
    <property type="entry name" value="PROPHAGE SIDE TAIL FIBER PROTEIN HOMOLOG STFQ-RELATED"/>
    <property type="match status" value="1"/>
</dbReference>
<comment type="subcellular location">
    <subcellularLocation>
        <location evidence="1">Virion</location>
    </subcellularLocation>
</comment>
<feature type="domain" description="Phage tail collar" evidence="4">
    <location>
        <begin position="406"/>
        <end position="453"/>
    </location>
</feature>
<dbReference type="Gene3D" id="3.90.1340.10">
    <property type="entry name" value="Phage tail collar domain"/>
    <property type="match status" value="1"/>
</dbReference>
<keyword evidence="2" id="KW-0945">Host-virus interaction</keyword>
<feature type="domain" description="Phage tail fibre protein N-terminal" evidence="5">
    <location>
        <begin position="6"/>
        <end position="152"/>
    </location>
</feature>
<evidence type="ECO:0000313" key="6">
    <source>
        <dbReference type="EMBL" id="EBV4570931.1"/>
    </source>
</evidence>
<name>A0A5V8W3C6_SALET</name>
<organism evidence="6">
    <name type="scientific">Salmonella enterica subsp. enterica serovar Nima</name>
    <dbReference type="NCBI Taxonomy" id="940233"/>
    <lineage>
        <taxon>Bacteria</taxon>
        <taxon>Pseudomonadati</taxon>
        <taxon>Pseudomonadota</taxon>
        <taxon>Gammaproteobacteria</taxon>
        <taxon>Enterobacterales</taxon>
        <taxon>Enterobacteriaceae</taxon>
        <taxon>Salmonella</taxon>
    </lineage>
</organism>
<comment type="caution">
    <text evidence="6">The sequence shown here is derived from an EMBL/GenBank/DDBJ whole genome shotgun (WGS) entry which is preliminary data.</text>
</comment>
<dbReference type="InterPro" id="IPR051934">
    <property type="entry name" value="Phage_Tail_Fiber_Structural"/>
</dbReference>
<reference evidence="6" key="1">
    <citation type="submission" date="2018-06" db="EMBL/GenBank/DDBJ databases">
        <authorList>
            <person name="Ashton P.M."/>
            <person name="Dallman T."/>
            <person name="Nair S."/>
            <person name="De Pinna E."/>
            <person name="Peters T."/>
            <person name="Grant K."/>
        </authorList>
    </citation>
    <scope>NUCLEOTIDE SEQUENCE</scope>
    <source>
        <strain evidence="6">45256</strain>
    </source>
</reference>
<gene>
    <name evidence="6" type="ORF">DOW48_18340</name>
</gene>
<protein>
    <submittedName>
        <fullName evidence="6">Uncharacterized protein</fullName>
    </submittedName>
</protein>
<proteinExistence type="predicted"/>